<accession>A0A4R5PP88</accession>
<dbReference type="Proteomes" id="UP000295131">
    <property type="component" value="Unassembled WGS sequence"/>
</dbReference>
<name>A0A4R5PP88_9HYPH</name>
<dbReference type="EMBL" id="SMSI01000001">
    <property type="protein sequence ID" value="TDH38673.1"/>
    <property type="molecule type" value="Genomic_DNA"/>
</dbReference>
<sequence>MHANSWPGGCCCTRLRYRLKAEPMVVHCCHCTQCQRMTGSGFVVNGVIETSNVEIETGSLKPFRLPSETGRPLIVYRCADCGTDICTDYGARETMIFLRMTTLDDPKRFGPDVHIFTRSKLPWVSLPPQVPAYEGFYPAFEEVWTSEALQRRRALGF</sequence>
<comment type="similarity">
    <text evidence="1">Belongs to the Gfa family.</text>
</comment>
<dbReference type="Gene3D" id="3.90.1590.10">
    <property type="entry name" value="glutathione-dependent formaldehyde- activating enzyme (gfa)"/>
    <property type="match status" value="1"/>
</dbReference>
<evidence type="ECO:0000256" key="1">
    <source>
        <dbReference type="ARBA" id="ARBA00005495"/>
    </source>
</evidence>
<reference evidence="6 7" key="1">
    <citation type="journal article" date="2013" name="Int. J. Syst. Evol. Microbiol.">
        <title>Hoeflea suaedae sp. nov., an endophytic bacterium isolated from the root of the halophyte Suaeda maritima.</title>
        <authorList>
            <person name="Chung E.J."/>
            <person name="Park J.A."/>
            <person name="Pramanik P."/>
            <person name="Bibi F."/>
            <person name="Jeon C.O."/>
            <person name="Chung Y.R."/>
        </authorList>
    </citation>
    <scope>NUCLEOTIDE SEQUENCE [LARGE SCALE GENOMIC DNA]</scope>
    <source>
        <strain evidence="6 7">YC6898</strain>
    </source>
</reference>
<keyword evidence="4" id="KW-0456">Lyase</keyword>
<dbReference type="SUPFAM" id="SSF51316">
    <property type="entry name" value="Mss4-like"/>
    <property type="match status" value="1"/>
</dbReference>
<evidence type="ECO:0000256" key="4">
    <source>
        <dbReference type="ARBA" id="ARBA00023239"/>
    </source>
</evidence>
<dbReference type="PROSITE" id="PS51891">
    <property type="entry name" value="CENP_V_GFA"/>
    <property type="match status" value="1"/>
</dbReference>
<comment type="caution">
    <text evidence="6">The sequence shown here is derived from an EMBL/GenBank/DDBJ whole genome shotgun (WGS) entry which is preliminary data.</text>
</comment>
<dbReference type="PANTHER" id="PTHR33337:SF33">
    <property type="entry name" value="CENP-V_GFA DOMAIN-CONTAINING PROTEIN"/>
    <property type="match status" value="1"/>
</dbReference>
<dbReference type="Pfam" id="PF04828">
    <property type="entry name" value="GFA"/>
    <property type="match status" value="1"/>
</dbReference>
<evidence type="ECO:0000256" key="3">
    <source>
        <dbReference type="ARBA" id="ARBA00022833"/>
    </source>
</evidence>
<dbReference type="GO" id="GO:0046872">
    <property type="term" value="F:metal ion binding"/>
    <property type="evidence" value="ECO:0007669"/>
    <property type="project" value="UniProtKB-KW"/>
</dbReference>
<proteinExistence type="inferred from homology"/>
<keyword evidence="2" id="KW-0479">Metal-binding</keyword>
<dbReference type="AlphaFoldDB" id="A0A4R5PP88"/>
<dbReference type="InterPro" id="IPR011057">
    <property type="entry name" value="Mss4-like_sf"/>
</dbReference>
<protein>
    <submittedName>
        <fullName evidence="6">GFA family protein</fullName>
    </submittedName>
</protein>
<evidence type="ECO:0000259" key="5">
    <source>
        <dbReference type="PROSITE" id="PS51891"/>
    </source>
</evidence>
<feature type="domain" description="CENP-V/GFA" evidence="5">
    <location>
        <begin position="6"/>
        <end position="134"/>
    </location>
</feature>
<organism evidence="6 7">
    <name type="scientific">Pseudohoeflea suaedae</name>
    <dbReference type="NCBI Taxonomy" id="877384"/>
    <lineage>
        <taxon>Bacteria</taxon>
        <taxon>Pseudomonadati</taxon>
        <taxon>Pseudomonadota</taxon>
        <taxon>Alphaproteobacteria</taxon>
        <taxon>Hyphomicrobiales</taxon>
        <taxon>Rhizobiaceae</taxon>
        <taxon>Pseudohoeflea</taxon>
    </lineage>
</organism>
<evidence type="ECO:0000313" key="7">
    <source>
        <dbReference type="Proteomes" id="UP000295131"/>
    </source>
</evidence>
<dbReference type="RefSeq" id="WP_133283507.1">
    <property type="nucleotide sequence ID" value="NZ_SMSI01000001.1"/>
</dbReference>
<evidence type="ECO:0000256" key="2">
    <source>
        <dbReference type="ARBA" id="ARBA00022723"/>
    </source>
</evidence>
<keyword evidence="3" id="KW-0862">Zinc</keyword>
<gene>
    <name evidence="6" type="ORF">E2A64_06125</name>
</gene>
<dbReference type="PANTHER" id="PTHR33337">
    <property type="entry name" value="GFA DOMAIN-CONTAINING PROTEIN"/>
    <property type="match status" value="1"/>
</dbReference>
<dbReference type="InterPro" id="IPR006913">
    <property type="entry name" value="CENP-V/GFA"/>
</dbReference>
<dbReference type="OrthoDB" id="9807246at2"/>
<evidence type="ECO:0000313" key="6">
    <source>
        <dbReference type="EMBL" id="TDH38673.1"/>
    </source>
</evidence>
<dbReference type="GO" id="GO:0016846">
    <property type="term" value="F:carbon-sulfur lyase activity"/>
    <property type="evidence" value="ECO:0007669"/>
    <property type="project" value="InterPro"/>
</dbReference>
<keyword evidence="7" id="KW-1185">Reference proteome</keyword>